<comment type="caution">
    <text evidence="2">The sequence shown here is derived from an EMBL/GenBank/DDBJ whole genome shotgun (WGS) entry which is preliminary data.</text>
</comment>
<proteinExistence type="predicted"/>
<dbReference type="EMBL" id="SNSC02000023">
    <property type="protein sequence ID" value="TID14333.1"/>
    <property type="molecule type" value="Genomic_DNA"/>
</dbReference>
<sequence length="355" mass="39232">MPFQPYGSKNLTGTEKAVKWLNHCTGSDRGFGRGVFLNEEGAGRLEDMAIRAFVRGRRGLGMGANEREGLGDLEWGIGRKVLGVLVKNNLLSVAVWKHFATAYSDECPWKGDFYTPSPISETDVLFDLIPEAIGSLGGLFLTSLTLVSEERRRADPGFHRDTFHVEESSMELSRAQWMQITTLDNLAILELHGSFCDSLVDHVVRAWAHRAVFDGAFSRLRALGLINQYSLTLASLLELAKIKSLAVVKWSGTAIAIGKSIGDYGWKPAENEHCFNTVQDDLKRPLLKIRCGPKTTPSTTPTAIFVRDPKSEATRKRQSDDQDINTSRPAPSKRPNMRKGAKKDAAALLNQFSGI</sequence>
<organism evidence="2 3">
    <name type="scientific">Venturia nashicola</name>
    <dbReference type="NCBI Taxonomy" id="86259"/>
    <lineage>
        <taxon>Eukaryota</taxon>
        <taxon>Fungi</taxon>
        <taxon>Dikarya</taxon>
        <taxon>Ascomycota</taxon>
        <taxon>Pezizomycotina</taxon>
        <taxon>Dothideomycetes</taxon>
        <taxon>Pleosporomycetidae</taxon>
        <taxon>Venturiales</taxon>
        <taxon>Venturiaceae</taxon>
        <taxon>Venturia</taxon>
    </lineage>
</organism>
<feature type="compositionally biased region" description="Basic and acidic residues" evidence="1">
    <location>
        <begin position="307"/>
        <end position="320"/>
    </location>
</feature>
<evidence type="ECO:0000256" key="1">
    <source>
        <dbReference type="SAM" id="MobiDB-lite"/>
    </source>
</evidence>
<gene>
    <name evidence="2" type="ORF">E6O75_ATG09412</name>
</gene>
<evidence type="ECO:0000313" key="3">
    <source>
        <dbReference type="Proteomes" id="UP000298493"/>
    </source>
</evidence>
<protein>
    <submittedName>
        <fullName evidence="2">Cbs domain-containing protein</fullName>
    </submittedName>
</protein>
<dbReference type="Proteomes" id="UP000298493">
    <property type="component" value="Unassembled WGS sequence"/>
</dbReference>
<keyword evidence="3" id="KW-1185">Reference proteome</keyword>
<name>A0A4Z1NNN6_9PEZI</name>
<evidence type="ECO:0000313" key="2">
    <source>
        <dbReference type="EMBL" id="TID14333.1"/>
    </source>
</evidence>
<accession>A0A4Z1NNN6</accession>
<dbReference type="AlphaFoldDB" id="A0A4Z1NNN6"/>
<reference evidence="2 3" key="1">
    <citation type="submission" date="2019-04" db="EMBL/GenBank/DDBJ databases">
        <title>High contiguity whole genome sequence and gene annotation resource for two Venturia nashicola isolates.</title>
        <authorList>
            <person name="Prokchorchik M."/>
            <person name="Won K."/>
            <person name="Lee Y."/>
            <person name="Choi E.D."/>
            <person name="Segonzac C."/>
            <person name="Sohn K.H."/>
        </authorList>
    </citation>
    <scope>NUCLEOTIDE SEQUENCE [LARGE SCALE GENOMIC DNA]</scope>
    <source>
        <strain evidence="2 3">PRI2</strain>
    </source>
</reference>
<feature type="region of interest" description="Disordered" evidence="1">
    <location>
        <begin position="292"/>
        <end position="345"/>
    </location>
</feature>